<evidence type="ECO:0000256" key="2">
    <source>
        <dbReference type="ARBA" id="ARBA00022801"/>
    </source>
</evidence>
<dbReference type="GO" id="GO:0016762">
    <property type="term" value="F:xyloglucan:xyloglucosyl transferase activity"/>
    <property type="evidence" value="ECO:0007669"/>
    <property type="project" value="UniProtKB-EC"/>
</dbReference>
<dbReference type="Proteomes" id="UP000001514">
    <property type="component" value="Unassembled WGS sequence"/>
</dbReference>
<keyword evidence="2 8" id="KW-0378">Hydrolase</keyword>
<feature type="domain" description="GH16" evidence="9">
    <location>
        <begin position="24"/>
        <end position="225"/>
    </location>
</feature>
<evidence type="ECO:0000256" key="8">
    <source>
        <dbReference type="RuleBase" id="RU361120"/>
    </source>
</evidence>
<comment type="function">
    <text evidence="8">Catalyzes xyloglucan endohydrolysis (XEH) and/or endotransglycosylation (XET). Cleaves and religates xyloglucan polymers, an essential constituent of the primary cell wall, and thereby participates in cell wall construction of growing tissues.</text>
</comment>
<comment type="subcellular location">
    <subcellularLocation>
        <location evidence="8">Secreted</location>
        <location evidence="8">Cell wall</location>
    </subcellularLocation>
    <subcellularLocation>
        <location evidence="8">Secreted</location>
        <location evidence="8">Extracellular space</location>
        <location evidence="8">Apoplast</location>
    </subcellularLocation>
</comment>
<organism evidence="11">
    <name type="scientific">Selaginella moellendorffii</name>
    <name type="common">Spikemoss</name>
    <dbReference type="NCBI Taxonomy" id="88036"/>
    <lineage>
        <taxon>Eukaryota</taxon>
        <taxon>Viridiplantae</taxon>
        <taxon>Streptophyta</taxon>
        <taxon>Embryophyta</taxon>
        <taxon>Tracheophyta</taxon>
        <taxon>Lycopodiopsida</taxon>
        <taxon>Selaginellales</taxon>
        <taxon>Selaginellaceae</taxon>
        <taxon>Selaginella</taxon>
    </lineage>
</organism>
<dbReference type="Gramene" id="EFJ25977">
    <property type="protein sequence ID" value="EFJ25977"/>
    <property type="gene ID" value="SELMODRAFT_97913"/>
</dbReference>
<dbReference type="EMBL" id="GL377585">
    <property type="protein sequence ID" value="EFJ25977.1"/>
    <property type="molecule type" value="Genomic_DNA"/>
</dbReference>
<evidence type="ECO:0000313" key="10">
    <source>
        <dbReference type="EMBL" id="EFJ25977.1"/>
    </source>
</evidence>
<keyword evidence="4" id="KW-0325">Glycoprotein</keyword>
<evidence type="ECO:0000256" key="1">
    <source>
        <dbReference type="ARBA" id="ARBA00022679"/>
    </source>
</evidence>
<dbReference type="Gene3D" id="2.60.120.200">
    <property type="match status" value="1"/>
</dbReference>
<dbReference type="InterPro" id="IPR016455">
    <property type="entry name" value="XTH"/>
</dbReference>
<keyword evidence="5 8" id="KW-0326">Glycosidase</keyword>
<keyword evidence="8" id="KW-0732">Signal</keyword>
<evidence type="ECO:0000313" key="11">
    <source>
        <dbReference type="Proteomes" id="UP000001514"/>
    </source>
</evidence>
<keyword evidence="8" id="KW-0052">Apoplast</keyword>
<feature type="chain" id="PRO_5005127289" description="Xyloglucan endotransglucosylase/hydrolase" evidence="8">
    <location>
        <begin position="27"/>
        <end position="293"/>
    </location>
</feature>
<dbReference type="HOGENOM" id="CLU_048041_0_0_1"/>
<keyword evidence="8" id="KW-0964">Secreted</keyword>
<accession>D8RP55</accession>
<feature type="signal peptide" evidence="8">
    <location>
        <begin position="1"/>
        <end position="26"/>
    </location>
</feature>
<comment type="PTM">
    <text evidence="8">Contains at least one intrachain disulfide bond essential for its enzymatic activity.</text>
</comment>
<dbReference type="InterPro" id="IPR044791">
    <property type="entry name" value="Beta-glucanase/XTH"/>
</dbReference>
<comment type="similarity">
    <text evidence="8">Belongs to the glycosyl hydrolase 16 family.</text>
</comment>
<evidence type="ECO:0000256" key="3">
    <source>
        <dbReference type="ARBA" id="ARBA00023157"/>
    </source>
</evidence>
<dbReference type="GO" id="GO:0071555">
    <property type="term" value="P:cell wall organization"/>
    <property type="evidence" value="ECO:0007669"/>
    <property type="project" value="UniProtKB-KW"/>
</dbReference>
<dbReference type="FunFam" id="2.60.120.200:FF:000025">
    <property type="entry name" value="Xyloglucan endotransglucosylase/hydrolase"/>
    <property type="match status" value="1"/>
</dbReference>
<dbReference type="STRING" id="88036.D8RP55"/>
<keyword evidence="8" id="KW-0961">Cell wall biogenesis/degradation</keyword>
<dbReference type="CDD" id="cd02176">
    <property type="entry name" value="GH16_XET"/>
    <property type="match status" value="1"/>
</dbReference>
<proteinExistence type="inferred from homology"/>
<dbReference type="AlphaFoldDB" id="D8RP55"/>
<gene>
    <name evidence="10" type="ORF">SELMODRAFT_97913</name>
</gene>
<evidence type="ECO:0000259" key="9">
    <source>
        <dbReference type="PROSITE" id="PS51762"/>
    </source>
</evidence>
<keyword evidence="8" id="KW-0134">Cell wall</keyword>
<dbReference type="PROSITE" id="PS51762">
    <property type="entry name" value="GH16_2"/>
    <property type="match status" value="1"/>
</dbReference>
<dbReference type="GO" id="GO:0004553">
    <property type="term" value="F:hydrolase activity, hydrolyzing O-glycosyl compounds"/>
    <property type="evidence" value="ECO:0007669"/>
    <property type="project" value="InterPro"/>
</dbReference>
<dbReference type="FunCoup" id="D8RP55">
    <property type="interactions" value="223"/>
</dbReference>
<evidence type="ECO:0000256" key="4">
    <source>
        <dbReference type="ARBA" id="ARBA00023180"/>
    </source>
</evidence>
<dbReference type="SUPFAM" id="SSF49899">
    <property type="entry name" value="Concanavalin A-like lectins/glucanases"/>
    <property type="match status" value="1"/>
</dbReference>
<evidence type="ECO:0000256" key="6">
    <source>
        <dbReference type="PIRSR" id="PIRSR005604-1"/>
    </source>
</evidence>
<feature type="glycosylation site" description="N-linked (GlcNAc...) asparagine" evidence="7">
    <location>
        <position position="119"/>
    </location>
</feature>
<keyword evidence="1 8" id="KW-0808">Transferase</keyword>
<dbReference type="OrthoDB" id="4781at2759"/>
<dbReference type="InterPro" id="IPR008263">
    <property type="entry name" value="GH16_AS"/>
</dbReference>
<dbReference type="Pfam" id="PF06955">
    <property type="entry name" value="XET_C"/>
    <property type="match status" value="1"/>
</dbReference>
<dbReference type="EC" id="2.4.1.207" evidence="8"/>
<sequence>MGVHDTVFLSATTAVLLVLMIQSSLAARLPIKSDVPFAQNYYVRWADDHTRMLNGGTEMHLVLDKASGAGFGSRTKYLFGHVSMKIKLVPKDSAGTVTAFYMSSETDKHDELDFEFLGNTSGQPYIVQTNVFANGVGNREQRHYLWFDPTQDFHSYSFLWNKQQIIFYVDDVPLRVHKNNEAIGIPFPKTQPMGIYSSLWNGDDWATRGGLEKINWDHAPFVAAYKGFSVDACAGGVESCSAPRGNWWEQEAFQSTDEETKSKLKWVKDNYMIYNYCTDSKRFPTTPADCGQF</sequence>
<dbReference type="GO" id="GO:0048046">
    <property type="term" value="C:apoplast"/>
    <property type="evidence" value="ECO:0007669"/>
    <property type="project" value="UniProtKB-SubCell"/>
</dbReference>
<dbReference type="InParanoid" id="D8RP55"/>
<evidence type="ECO:0000256" key="7">
    <source>
        <dbReference type="PIRSR" id="PIRSR005604-2"/>
    </source>
</evidence>
<reference evidence="10 11" key="1">
    <citation type="journal article" date="2011" name="Science">
        <title>The Selaginella genome identifies genetic changes associated with the evolution of vascular plants.</title>
        <authorList>
            <person name="Banks J.A."/>
            <person name="Nishiyama T."/>
            <person name="Hasebe M."/>
            <person name="Bowman J.L."/>
            <person name="Gribskov M."/>
            <person name="dePamphilis C."/>
            <person name="Albert V.A."/>
            <person name="Aono N."/>
            <person name="Aoyama T."/>
            <person name="Ambrose B.A."/>
            <person name="Ashton N.W."/>
            <person name="Axtell M.J."/>
            <person name="Barker E."/>
            <person name="Barker M.S."/>
            <person name="Bennetzen J.L."/>
            <person name="Bonawitz N.D."/>
            <person name="Chapple C."/>
            <person name="Cheng C."/>
            <person name="Correa L.G."/>
            <person name="Dacre M."/>
            <person name="DeBarry J."/>
            <person name="Dreyer I."/>
            <person name="Elias M."/>
            <person name="Engstrom E.M."/>
            <person name="Estelle M."/>
            <person name="Feng L."/>
            <person name="Finet C."/>
            <person name="Floyd S.K."/>
            <person name="Frommer W.B."/>
            <person name="Fujita T."/>
            <person name="Gramzow L."/>
            <person name="Gutensohn M."/>
            <person name="Harholt J."/>
            <person name="Hattori M."/>
            <person name="Heyl A."/>
            <person name="Hirai T."/>
            <person name="Hiwatashi Y."/>
            <person name="Ishikawa M."/>
            <person name="Iwata M."/>
            <person name="Karol K.G."/>
            <person name="Koehler B."/>
            <person name="Kolukisaoglu U."/>
            <person name="Kubo M."/>
            <person name="Kurata T."/>
            <person name="Lalonde S."/>
            <person name="Li K."/>
            <person name="Li Y."/>
            <person name="Litt A."/>
            <person name="Lyons E."/>
            <person name="Manning G."/>
            <person name="Maruyama T."/>
            <person name="Michael T.P."/>
            <person name="Mikami K."/>
            <person name="Miyazaki S."/>
            <person name="Morinaga S."/>
            <person name="Murata T."/>
            <person name="Mueller-Roeber B."/>
            <person name="Nelson D.R."/>
            <person name="Obara M."/>
            <person name="Oguri Y."/>
            <person name="Olmstead R.G."/>
            <person name="Onodera N."/>
            <person name="Petersen B.L."/>
            <person name="Pils B."/>
            <person name="Prigge M."/>
            <person name="Rensing S.A."/>
            <person name="Riano-Pachon D.M."/>
            <person name="Roberts A.W."/>
            <person name="Sato Y."/>
            <person name="Scheller H.V."/>
            <person name="Schulz B."/>
            <person name="Schulz C."/>
            <person name="Shakirov E.V."/>
            <person name="Shibagaki N."/>
            <person name="Shinohara N."/>
            <person name="Shippen D.E."/>
            <person name="Soerensen I."/>
            <person name="Sotooka R."/>
            <person name="Sugimoto N."/>
            <person name="Sugita M."/>
            <person name="Sumikawa N."/>
            <person name="Tanurdzic M."/>
            <person name="Theissen G."/>
            <person name="Ulvskov P."/>
            <person name="Wakazuki S."/>
            <person name="Weng J.K."/>
            <person name="Willats W.W."/>
            <person name="Wipf D."/>
            <person name="Wolf P.G."/>
            <person name="Yang L."/>
            <person name="Zimmer A.D."/>
            <person name="Zhu Q."/>
            <person name="Mitros T."/>
            <person name="Hellsten U."/>
            <person name="Loque D."/>
            <person name="Otillar R."/>
            <person name="Salamov A."/>
            <person name="Schmutz J."/>
            <person name="Shapiro H."/>
            <person name="Lindquist E."/>
            <person name="Lucas S."/>
            <person name="Rokhsar D."/>
            <person name="Grigoriev I.V."/>
        </authorList>
    </citation>
    <scope>NUCLEOTIDE SEQUENCE [LARGE SCALE GENOMIC DNA]</scope>
</reference>
<dbReference type="InterPro" id="IPR010713">
    <property type="entry name" value="XET_C"/>
</dbReference>
<protein>
    <recommendedName>
        <fullName evidence="8">Xyloglucan endotransglucosylase/hydrolase</fullName>
        <ecNumber evidence="8">2.4.1.207</ecNumber>
    </recommendedName>
</protein>
<dbReference type="PRINTS" id="PR00737">
    <property type="entry name" value="GLHYDRLASE16"/>
</dbReference>
<feature type="active site" description="Nucleophile" evidence="6">
    <location>
        <position position="111"/>
    </location>
</feature>
<evidence type="ECO:0000256" key="5">
    <source>
        <dbReference type="ARBA" id="ARBA00023295"/>
    </source>
</evidence>
<dbReference type="PROSITE" id="PS01034">
    <property type="entry name" value="GH16_1"/>
    <property type="match status" value="1"/>
</dbReference>
<dbReference type="InterPro" id="IPR000757">
    <property type="entry name" value="Beta-glucanase-like"/>
</dbReference>
<keyword evidence="11" id="KW-1185">Reference proteome</keyword>
<dbReference type="GO" id="GO:0042546">
    <property type="term" value="P:cell wall biogenesis"/>
    <property type="evidence" value="ECO:0007669"/>
    <property type="project" value="InterPro"/>
</dbReference>
<dbReference type="Pfam" id="PF00722">
    <property type="entry name" value="Glyco_hydro_16"/>
    <property type="match status" value="1"/>
</dbReference>
<dbReference type="InterPro" id="IPR013320">
    <property type="entry name" value="ConA-like_dom_sf"/>
</dbReference>
<dbReference type="GO" id="GO:0010411">
    <property type="term" value="P:xyloglucan metabolic process"/>
    <property type="evidence" value="ECO:0007669"/>
    <property type="project" value="InterPro"/>
</dbReference>
<keyword evidence="3" id="KW-1015">Disulfide bond</keyword>
<name>D8RP55_SELML</name>
<feature type="active site" description="Proton donor" evidence="6">
    <location>
        <position position="115"/>
    </location>
</feature>
<dbReference type="KEGG" id="smo:SELMODRAFT_97913"/>
<dbReference type="eggNOG" id="ENOG502QQUC">
    <property type="taxonomic scope" value="Eukaryota"/>
</dbReference>
<dbReference type="InterPro" id="IPR008264">
    <property type="entry name" value="Beta_glucanase"/>
</dbReference>
<dbReference type="PIRSF" id="PIRSF005604">
    <property type="entry name" value="XET"/>
    <property type="match status" value="1"/>
</dbReference>
<dbReference type="PANTHER" id="PTHR31062">
    <property type="entry name" value="XYLOGLUCAN ENDOTRANSGLUCOSYLASE/HYDROLASE PROTEIN 8-RELATED"/>
    <property type="match status" value="1"/>
</dbReference>